<dbReference type="PRINTS" id="PR00080">
    <property type="entry name" value="SDRFAMILY"/>
</dbReference>
<dbReference type="GO" id="GO:0016491">
    <property type="term" value="F:oxidoreductase activity"/>
    <property type="evidence" value="ECO:0007669"/>
    <property type="project" value="UniProtKB-KW"/>
</dbReference>
<evidence type="ECO:0000256" key="2">
    <source>
        <dbReference type="RuleBase" id="RU000363"/>
    </source>
</evidence>
<evidence type="ECO:0000256" key="1">
    <source>
        <dbReference type="ARBA" id="ARBA00023002"/>
    </source>
</evidence>
<keyword evidence="1" id="KW-0560">Oxidoreductase</keyword>
<dbReference type="Pfam" id="PF00106">
    <property type="entry name" value="adh_short"/>
    <property type="match status" value="1"/>
</dbReference>
<comment type="similarity">
    <text evidence="2">Belongs to the short-chain dehydrogenases/reductases (SDR) family.</text>
</comment>
<dbReference type="RefSeq" id="XP_028142091.1">
    <property type="nucleotide sequence ID" value="XM_028286290.1"/>
</dbReference>
<name>A0A6P7FZW9_DIAVI</name>
<protein>
    <submittedName>
        <fullName evidence="3">Retinol dehydrogenase 11-like</fullName>
    </submittedName>
</protein>
<dbReference type="AlphaFoldDB" id="A0A6P7FZW9"/>
<accession>A0A6P7FZW9</accession>
<proteinExistence type="inferred from homology"/>
<sequence>MGSIFSASCDSEARLDGKNAVITGANTGIGKETAKDFYVRGGRVILACRNIKRANEAIEKIKAECIGQQDLGELLAVCLDLSSLKSVRSCAEELLKTEKQIHILVNNAGLFGIPYGKSKENYELNFATNHLGHFLFTLLLLPIIIKSGPARIVTVSSRLHTSASSLDFSDLHYERRTYGAIKAYSESKLANILFMNELARKLKEKNINNVNVYSLHPGLVRSEVGRNLDDAWFPGSYWIWSNVLGLFAKSPKQGAQTSIYCSVDEKCANETGLYYAECARVSPSQAARNETAAKELWEVSWKLVGLKEDFNPFRKL</sequence>
<dbReference type="InterPro" id="IPR002347">
    <property type="entry name" value="SDR_fam"/>
</dbReference>
<dbReference type="InParanoid" id="A0A6P7FZW9"/>
<dbReference type="PANTHER" id="PTHR43157:SF73">
    <property type="entry name" value="WW DOMAIN-CONTAINING OXIDOREDUCTASE-LIKE PROTEIN"/>
    <property type="match status" value="1"/>
</dbReference>
<dbReference type="SUPFAM" id="SSF51735">
    <property type="entry name" value="NAD(P)-binding Rossmann-fold domains"/>
    <property type="match status" value="1"/>
</dbReference>
<reference evidence="3" key="1">
    <citation type="submission" date="2025-08" db="UniProtKB">
        <authorList>
            <consortium name="RefSeq"/>
        </authorList>
    </citation>
    <scope>IDENTIFICATION</scope>
    <source>
        <tissue evidence="3">Whole insect</tissue>
    </source>
</reference>
<organism evidence="3">
    <name type="scientific">Diabrotica virgifera virgifera</name>
    <name type="common">western corn rootworm</name>
    <dbReference type="NCBI Taxonomy" id="50390"/>
    <lineage>
        <taxon>Eukaryota</taxon>
        <taxon>Metazoa</taxon>
        <taxon>Ecdysozoa</taxon>
        <taxon>Arthropoda</taxon>
        <taxon>Hexapoda</taxon>
        <taxon>Insecta</taxon>
        <taxon>Pterygota</taxon>
        <taxon>Neoptera</taxon>
        <taxon>Endopterygota</taxon>
        <taxon>Coleoptera</taxon>
        <taxon>Polyphaga</taxon>
        <taxon>Cucujiformia</taxon>
        <taxon>Chrysomeloidea</taxon>
        <taxon>Chrysomelidae</taxon>
        <taxon>Galerucinae</taxon>
        <taxon>Diabroticina</taxon>
        <taxon>Diabroticites</taxon>
        <taxon>Diabrotica</taxon>
    </lineage>
</organism>
<dbReference type="PANTHER" id="PTHR43157">
    <property type="entry name" value="PHOSPHATIDYLINOSITOL-GLYCAN BIOSYNTHESIS CLASS F PROTEIN-RELATED"/>
    <property type="match status" value="1"/>
</dbReference>
<dbReference type="InterPro" id="IPR036291">
    <property type="entry name" value="NAD(P)-bd_dom_sf"/>
</dbReference>
<gene>
    <name evidence="3" type="primary">LOC114335988</name>
</gene>
<evidence type="ECO:0000313" key="3">
    <source>
        <dbReference type="RefSeq" id="XP_028142091.1"/>
    </source>
</evidence>
<dbReference type="PRINTS" id="PR00081">
    <property type="entry name" value="GDHRDH"/>
</dbReference>
<dbReference type="CDD" id="cd05327">
    <property type="entry name" value="retinol-DH_like_SDR_c_like"/>
    <property type="match status" value="1"/>
</dbReference>
<dbReference type="Gene3D" id="3.40.50.720">
    <property type="entry name" value="NAD(P)-binding Rossmann-like Domain"/>
    <property type="match status" value="1"/>
</dbReference>